<dbReference type="InterPro" id="IPR020846">
    <property type="entry name" value="MFS_dom"/>
</dbReference>
<accession>A0ABV6QNX2</accession>
<organism evidence="9 10">
    <name type="scientific">Kribbella deserti</name>
    <dbReference type="NCBI Taxonomy" id="1926257"/>
    <lineage>
        <taxon>Bacteria</taxon>
        <taxon>Bacillati</taxon>
        <taxon>Actinomycetota</taxon>
        <taxon>Actinomycetes</taxon>
        <taxon>Propionibacteriales</taxon>
        <taxon>Kribbellaceae</taxon>
        <taxon>Kribbella</taxon>
    </lineage>
</organism>
<feature type="transmembrane region" description="Helical" evidence="7">
    <location>
        <begin position="12"/>
        <end position="38"/>
    </location>
</feature>
<dbReference type="SUPFAM" id="SSF103473">
    <property type="entry name" value="MFS general substrate transporter"/>
    <property type="match status" value="1"/>
</dbReference>
<proteinExistence type="predicted"/>
<dbReference type="EMBL" id="JBHLTC010000024">
    <property type="protein sequence ID" value="MFC0626337.1"/>
    <property type="molecule type" value="Genomic_DNA"/>
</dbReference>
<dbReference type="Gene3D" id="1.20.1250.20">
    <property type="entry name" value="MFS general substrate transporter like domains"/>
    <property type="match status" value="1"/>
</dbReference>
<comment type="caution">
    <text evidence="9">The sequence shown here is derived from an EMBL/GenBank/DDBJ whole genome shotgun (WGS) entry which is preliminary data.</text>
</comment>
<protein>
    <submittedName>
        <fullName evidence="9">MFS transporter</fullName>
    </submittedName>
</protein>
<dbReference type="Pfam" id="PF00083">
    <property type="entry name" value="Sugar_tr"/>
    <property type="match status" value="1"/>
</dbReference>
<evidence type="ECO:0000256" key="1">
    <source>
        <dbReference type="ARBA" id="ARBA00004651"/>
    </source>
</evidence>
<dbReference type="PANTHER" id="PTHR43045">
    <property type="entry name" value="SHIKIMATE TRANSPORTER"/>
    <property type="match status" value="1"/>
</dbReference>
<dbReference type="InterPro" id="IPR005828">
    <property type="entry name" value="MFS_sugar_transport-like"/>
</dbReference>
<dbReference type="Proteomes" id="UP001589890">
    <property type="component" value="Unassembled WGS sequence"/>
</dbReference>
<evidence type="ECO:0000256" key="5">
    <source>
        <dbReference type="ARBA" id="ARBA00022989"/>
    </source>
</evidence>
<dbReference type="RefSeq" id="WP_380049683.1">
    <property type="nucleotide sequence ID" value="NZ_JBHLTC010000024.1"/>
</dbReference>
<keyword evidence="6 7" id="KW-0472">Membrane</keyword>
<feature type="transmembrane region" description="Helical" evidence="7">
    <location>
        <begin position="85"/>
        <end position="103"/>
    </location>
</feature>
<dbReference type="InterPro" id="IPR036259">
    <property type="entry name" value="MFS_trans_sf"/>
</dbReference>
<feature type="domain" description="Major facilitator superfamily (MFS) profile" evidence="8">
    <location>
        <begin position="13"/>
        <end position="225"/>
    </location>
</feature>
<keyword evidence="2" id="KW-0813">Transport</keyword>
<keyword evidence="10" id="KW-1185">Reference proteome</keyword>
<sequence>MSSVKAPPPPRKIAVAACVGATIEWYDFFYGTAAGLVFNKLYFSDLDGPAAQFASFATFAVGFLARPIGGLLFGHFGDRLGRKRMLIYTLVIMGVGTTAIGLLPSYDAIGVWAPVLLVILRIVQGIGVGGEYGGTVLLAVEYAPANRRGFFGSFAHIGVPAGLFLPRPPSRSRACCRRPRFSPGAGGSASRPAEDATARHGYAVYRGIHSPEASRLGSAGNPCIA</sequence>
<comment type="subcellular location">
    <subcellularLocation>
        <location evidence="1">Cell membrane</location>
        <topology evidence="1">Multi-pass membrane protein</topology>
    </subcellularLocation>
</comment>
<keyword evidence="3" id="KW-1003">Cell membrane</keyword>
<evidence type="ECO:0000313" key="9">
    <source>
        <dbReference type="EMBL" id="MFC0626337.1"/>
    </source>
</evidence>
<feature type="transmembrane region" description="Helical" evidence="7">
    <location>
        <begin position="50"/>
        <end position="73"/>
    </location>
</feature>
<evidence type="ECO:0000259" key="8">
    <source>
        <dbReference type="PROSITE" id="PS50850"/>
    </source>
</evidence>
<evidence type="ECO:0000256" key="2">
    <source>
        <dbReference type="ARBA" id="ARBA00022448"/>
    </source>
</evidence>
<evidence type="ECO:0000256" key="3">
    <source>
        <dbReference type="ARBA" id="ARBA00022475"/>
    </source>
</evidence>
<dbReference type="PANTHER" id="PTHR43045:SF1">
    <property type="entry name" value="SHIKIMATE TRANSPORTER"/>
    <property type="match status" value="1"/>
</dbReference>
<dbReference type="PROSITE" id="PS00217">
    <property type="entry name" value="SUGAR_TRANSPORT_2"/>
    <property type="match status" value="1"/>
</dbReference>
<reference evidence="9 10" key="1">
    <citation type="submission" date="2024-09" db="EMBL/GenBank/DDBJ databases">
        <authorList>
            <person name="Sun Q."/>
            <person name="Mori K."/>
        </authorList>
    </citation>
    <scope>NUCLEOTIDE SEQUENCE [LARGE SCALE GENOMIC DNA]</scope>
    <source>
        <strain evidence="9 10">CGMCC 1.15906</strain>
    </source>
</reference>
<keyword evidence="5 7" id="KW-1133">Transmembrane helix</keyword>
<dbReference type="InterPro" id="IPR005829">
    <property type="entry name" value="Sugar_transporter_CS"/>
</dbReference>
<gene>
    <name evidence="9" type="ORF">ACFFGN_19820</name>
</gene>
<evidence type="ECO:0000256" key="7">
    <source>
        <dbReference type="SAM" id="Phobius"/>
    </source>
</evidence>
<evidence type="ECO:0000313" key="10">
    <source>
        <dbReference type="Proteomes" id="UP001589890"/>
    </source>
</evidence>
<keyword evidence="4 7" id="KW-0812">Transmembrane</keyword>
<evidence type="ECO:0000256" key="4">
    <source>
        <dbReference type="ARBA" id="ARBA00022692"/>
    </source>
</evidence>
<name>A0ABV6QNX2_9ACTN</name>
<dbReference type="PROSITE" id="PS50850">
    <property type="entry name" value="MFS"/>
    <property type="match status" value="1"/>
</dbReference>
<evidence type="ECO:0000256" key="6">
    <source>
        <dbReference type="ARBA" id="ARBA00023136"/>
    </source>
</evidence>